<dbReference type="PANTHER" id="PTHR39082:SF1">
    <property type="entry name" value="SCAVENGER RECEPTOR CLASS A MEMBER 3"/>
    <property type="match status" value="1"/>
</dbReference>
<dbReference type="Gene3D" id="1.10.287.1490">
    <property type="match status" value="1"/>
</dbReference>
<dbReference type="InterPro" id="IPR052376">
    <property type="entry name" value="Oxidative_Scav/Glycosyltrans"/>
</dbReference>
<evidence type="ECO:0000259" key="2">
    <source>
        <dbReference type="Pfam" id="PF02591"/>
    </source>
</evidence>
<accession>A0A5C5Y2N9</accession>
<gene>
    <name evidence="3" type="primary">smc_2</name>
    <name evidence="3" type="ORF">Pan14r_17720</name>
</gene>
<evidence type="ECO:0000313" key="3">
    <source>
        <dbReference type="EMBL" id="TWT69484.1"/>
    </source>
</evidence>
<feature type="coiled-coil region" evidence="1">
    <location>
        <begin position="124"/>
        <end position="176"/>
    </location>
</feature>
<dbReference type="Pfam" id="PF02591">
    <property type="entry name" value="Zn_ribbon_9"/>
    <property type="match status" value="1"/>
</dbReference>
<dbReference type="Proteomes" id="UP000317238">
    <property type="component" value="Unassembled WGS sequence"/>
</dbReference>
<dbReference type="EMBL" id="SJPL01000001">
    <property type="protein sequence ID" value="TWT69484.1"/>
    <property type="molecule type" value="Genomic_DNA"/>
</dbReference>
<name>A0A5C5Y2N9_9PLAN</name>
<reference evidence="3 4" key="1">
    <citation type="submission" date="2019-02" db="EMBL/GenBank/DDBJ databases">
        <title>Deep-cultivation of Planctomycetes and their phenomic and genomic characterization uncovers novel biology.</title>
        <authorList>
            <person name="Wiegand S."/>
            <person name="Jogler M."/>
            <person name="Boedeker C."/>
            <person name="Pinto D."/>
            <person name="Vollmers J."/>
            <person name="Rivas-Marin E."/>
            <person name="Kohn T."/>
            <person name="Peeters S.H."/>
            <person name="Heuer A."/>
            <person name="Rast P."/>
            <person name="Oberbeckmann S."/>
            <person name="Bunk B."/>
            <person name="Jeske O."/>
            <person name="Meyerdierks A."/>
            <person name="Storesund J.E."/>
            <person name="Kallscheuer N."/>
            <person name="Luecker S."/>
            <person name="Lage O.M."/>
            <person name="Pohl T."/>
            <person name="Merkel B.J."/>
            <person name="Hornburger P."/>
            <person name="Mueller R.-W."/>
            <person name="Bruemmer F."/>
            <person name="Labrenz M."/>
            <person name="Spormann A.M."/>
            <person name="Op Den Camp H."/>
            <person name="Overmann J."/>
            <person name="Amann R."/>
            <person name="Jetten M.S.M."/>
            <person name="Mascher T."/>
            <person name="Medema M.H."/>
            <person name="Devos D.P."/>
            <person name="Kaster A.-K."/>
            <person name="Ovreas L."/>
            <person name="Rohde M."/>
            <person name="Galperin M.Y."/>
            <person name="Jogler C."/>
        </authorList>
    </citation>
    <scope>NUCLEOTIDE SEQUENCE [LARGE SCALE GENOMIC DNA]</scope>
    <source>
        <strain evidence="3 4">Pan14r</strain>
    </source>
</reference>
<evidence type="ECO:0000256" key="1">
    <source>
        <dbReference type="SAM" id="Coils"/>
    </source>
</evidence>
<evidence type="ECO:0000313" key="4">
    <source>
        <dbReference type="Proteomes" id="UP000317238"/>
    </source>
</evidence>
<keyword evidence="4" id="KW-1185">Reference proteome</keyword>
<dbReference type="AlphaFoldDB" id="A0A5C5Y2N9"/>
<comment type="caution">
    <text evidence="3">The sequence shown here is derived from an EMBL/GenBank/DDBJ whole genome shotgun (WGS) entry which is preliminary data.</text>
</comment>
<proteinExistence type="predicted"/>
<feature type="coiled-coil region" evidence="1">
    <location>
        <begin position="38"/>
        <end position="86"/>
    </location>
</feature>
<dbReference type="RefSeq" id="WP_146438894.1">
    <property type="nucleotide sequence ID" value="NZ_SJPL01000001.1"/>
</dbReference>
<feature type="domain" description="C4-type zinc ribbon" evidence="2">
    <location>
        <begin position="204"/>
        <end position="235"/>
    </location>
</feature>
<dbReference type="OrthoDB" id="260976at2"/>
<keyword evidence="1" id="KW-0175">Coiled coil</keyword>
<organism evidence="3 4">
    <name type="scientific">Crateriforma conspicua</name>
    <dbReference type="NCBI Taxonomy" id="2527996"/>
    <lineage>
        <taxon>Bacteria</taxon>
        <taxon>Pseudomonadati</taxon>
        <taxon>Planctomycetota</taxon>
        <taxon>Planctomycetia</taxon>
        <taxon>Planctomycetales</taxon>
        <taxon>Planctomycetaceae</taxon>
        <taxon>Crateriforma</taxon>
    </lineage>
</organism>
<protein>
    <submittedName>
        <fullName evidence="3">Chromosome partition protein Smc</fullName>
    </submittedName>
</protein>
<sequence length="244" mass="26978">MPQSKPIEVPHTLLRTLHRIQEQRTDLNGAIGRVPRQIKAAEALVTTAKAAVDAAKEELKKARLNADEKQLQLQSREAHVEQLQAKLNTAGSNKEFNLLKDQIAADVQANSVQSDEILETLEQIDVLGGKLSAAEAELEQQEKQCSQRVAEIHEKQERLNENLAKVNEQLATAEAELPASVKSDYLRLTASRGDEALAPLATDSCGGCYQTLTTQTINRLQLSQLTHCPNCNAILYMPEDLRVR</sequence>
<dbReference type="PANTHER" id="PTHR39082">
    <property type="entry name" value="PHOSPHOLIPASE C-BETA-2-RELATED"/>
    <property type="match status" value="1"/>
</dbReference>
<dbReference type="InterPro" id="IPR003743">
    <property type="entry name" value="Zf-RING_7"/>
</dbReference>